<keyword evidence="3" id="KW-0479">Metal-binding</keyword>
<dbReference type="GO" id="GO:0140647">
    <property type="term" value="P:P450-containing electron transport chain"/>
    <property type="evidence" value="ECO:0007669"/>
    <property type="project" value="InterPro"/>
</dbReference>
<dbReference type="PROSITE" id="PS00814">
    <property type="entry name" value="ADX"/>
    <property type="match status" value="1"/>
</dbReference>
<feature type="domain" description="2Fe-2S ferredoxin-type" evidence="7">
    <location>
        <begin position="2"/>
        <end position="104"/>
    </location>
</feature>
<name>A0AAP3UZU7_9PROT</name>
<dbReference type="Proteomes" id="UP001301140">
    <property type="component" value="Unassembled WGS sequence"/>
</dbReference>
<evidence type="ECO:0000256" key="5">
    <source>
        <dbReference type="ARBA" id="ARBA00023014"/>
    </source>
</evidence>
<dbReference type="InterPro" id="IPR001041">
    <property type="entry name" value="2Fe-2S_ferredoxin-type"/>
</dbReference>
<dbReference type="CDD" id="cd00207">
    <property type="entry name" value="fer2"/>
    <property type="match status" value="1"/>
</dbReference>
<evidence type="ECO:0000256" key="4">
    <source>
        <dbReference type="ARBA" id="ARBA00023004"/>
    </source>
</evidence>
<reference evidence="8 9" key="1">
    <citation type="submission" date="2023-03" db="EMBL/GenBank/DDBJ databases">
        <title>YIM 152171 draft genome.</title>
        <authorList>
            <person name="Yang Z."/>
        </authorList>
    </citation>
    <scope>NUCLEOTIDE SEQUENCE [LARGE SCALE GENOMIC DNA]</scope>
    <source>
        <strain evidence="8 9">YIM 152171</strain>
    </source>
</reference>
<dbReference type="InterPro" id="IPR018298">
    <property type="entry name" value="Adrenodoxin_Fe-S_BS"/>
</dbReference>
<evidence type="ECO:0000313" key="9">
    <source>
        <dbReference type="Proteomes" id="UP001301140"/>
    </source>
</evidence>
<dbReference type="PRINTS" id="PR00355">
    <property type="entry name" value="ADRENODOXIN"/>
</dbReference>
<keyword evidence="5" id="KW-0411">Iron-sulfur</keyword>
<protein>
    <submittedName>
        <fullName evidence="8">2Fe-2S iron-sulfur cluster-binding protein</fullName>
    </submittedName>
</protein>
<dbReference type="AlphaFoldDB" id="A0AAP3UZU7"/>
<proteinExistence type="inferred from homology"/>
<dbReference type="GO" id="GO:0046872">
    <property type="term" value="F:metal ion binding"/>
    <property type="evidence" value="ECO:0007669"/>
    <property type="project" value="UniProtKB-KW"/>
</dbReference>
<keyword evidence="2" id="KW-0001">2Fe-2S</keyword>
<dbReference type="InterPro" id="IPR001055">
    <property type="entry name" value="Adrenodoxin-like"/>
</dbReference>
<gene>
    <name evidence="8" type="ORF">PZ740_05955</name>
</gene>
<evidence type="ECO:0000313" key="8">
    <source>
        <dbReference type="EMBL" id="MDF1585926.1"/>
    </source>
</evidence>
<dbReference type="GO" id="GO:0009055">
    <property type="term" value="F:electron transfer activity"/>
    <property type="evidence" value="ECO:0007669"/>
    <property type="project" value="TreeGrafter"/>
</dbReference>
<dbReference type="RefSeq" id="WP_327788345.1">
    <property type="nucleotide sequence ID" value="NZ_JARGEQ010000051.1"/>
</dbReference>
<dbReference type="PANTHER" id="PTHR23426">
    <property type="entry name" value="FERREDOXIN/ADRENODOXIN"/>
    <property type="match status" value="1"/>
</dbReference>
<dbReference type="PANTHER" id="PTHR23426:SF65">
    <property type="entry name" value="FERREDOXIN-2, MITOCHONDRIAL"/>
    <property type="match status" value="1"/>
</dbReference>
<comment type="caution">
    <text evidence="8">The sequence shown here is derived from an EMBL/GenBank/DDBJ whole genome shotgun (WGS) entry which is preliminary data.</text>
</comment>
<dbReference type="InterPro" id="IPR012675">
    <property type="entry name" value="Beta-grasp_dom_sf"/>
</dbReference>
<dbReference type="EMBL" id="JARGEQ010000051">
    <property type="protein sequence ID" value="MDF1585926.1"/>
    <property type="molecule type" value="Genomic_DNA"/>
</dbReference>
<evidence type="ECO:0000256" key="6">
    <source>
        <dbReference type="ARBA" id="ARBA00034078"/>
    </source>
</evidence>
<keyword evidence="9" id="KW-1185">Reference proteome</keyword>
<dbReference type="SUPFAM" id="SSF54292">
    <property type="entry name" value="2Fe-2S ferredoxin-like"/>
    <property type="match status" value="1"/>
</dbReference>
<dbReference type="PROSITE" id="PS51085">
    <property type="entry name" value="2FE2S_FER_2"/>
    <property type="match status" value="1"/>
</dbReference>
<evidence type="ECO:0000256" key="1">
    <source>
        <dbReference type="ARBA" id="ARBA00010914"/>
    </source>
</evidence>
<dbReference type="GO" id="GO:0051537">
    <property type="term" value="F:2 iron, 2 sulfur cluster binding"/>
    <property type="evidence" value="ECO:0007669"/>
    <property type="project" value="UniProtKB-KW"/>
</dbReference>
<accession>A0AAP3UZU7</accession>
<dbReference type="Pfam" id="PF00111">
    <property type="entry name" value="Fer2"/>
    <property type="match status" value="1"/>
</dbReference>
<dbReference type="Gene3D" id="3.10.20.30">
    <property type="match status" value="1"/>
</dbReference>
<dbReference type="InterPro" id="IPR036010">
    <property type="entry name" value="2Fe-2S_ferredoxin-like_sf"/>
</dbReference>
<organism evidence="8 9">
    <name type="scientific">Marinimicrococcus flavescens</name>
    <dbReference type="NCBI Taxonomy" id="3031815"/>
    <lineage>
        <taxon>Bacteria</taxon>
        <taxon>Pseudomonadati</taxon>
        <taxon>Pseudomonadota</taxon>
        <taxon>Alphaproteobacteria</taxon>
        <taxon>Geminicoccales</taxon>
        <taxon>Geminicoccaceae</taxon>
        <taxon>Marinimicrococcus</taxon>
    </lineage>
</organism>
<evidence type="ECO:0000259" key="7">
    <source>
        <dbReference type="PROSITE" id="PS51085"/>
    </source>
</evidence>
<comment type="cofactor">
    <cofactor evidence="6">
        <name>[2Fe-2S] cluster</name>
        <dbReference type="ChEBI" id="CHEBI:190135"/>
    </cofactor>
</comment>
<evidence type="ECO:0000256" key="2">
    <source>
        <dbReference type="ARBA" id="ARBA00022714"/>
    </source>
</evidence>
<evidence type="ECO:0000256" key="3">
    <source>
        <dbReference type="ARBA" id="ARBA00022723"/>
    </source>
</evidence>
<comment type="similarity">
    <text evidence="1">Belongs to the adrenodoxin/putidaredoxin family.</text>
</comment>
<keyword evidence="4" id="KW-0408">Iron</keyword>
<sequence>MPVINFLFEDGSRRSVEAAEGSSILEVARKAGIDMEGACGGSMACATCHVVVDEAWFERLAVASAEEEDMLDLAPDWQPTSRLGCQVRLTAALDGLSLLVPRSSLLG</sequence>